<organism evidence="4 5">
    <name type="scientific">Streblomastix strix</name>
    <dbReference type="NCBI Taxonomy" id="222440"/>
    <lineage>
        <taxon>Eukaryota</taxon>
        <taxon>Metamonada</taxon>
        <taxon>Preaxostyla</taxon>
        <taxon>Oxymonadida</taxon>
        <taxon>Streblomastigidae</taxon>
        <taxon>Streblomastix</taxon>
    </lineage>
</organism>
<dbReference type="PANTHER" id="PTHR21683:SF2">
    <property type="entry name" value="COILED-COIL DOMAIN-CONTAINING PROTEIN 42 LIKE-2-LIKE"/>
    <property type="match status" value="1"/>
</dbReference>
<dbReference type="Proteomes" id="UP000324800">
    <property type="component" value="Unassembled WGS sequence"/>
</dbReference>
<feature type="coiled-coil region" evidence="2">
    <location>
        <begin position="69"/>
        <end position="121"/>
    </location>
</feature>
<evidence type="ECO:0000313" key="5">
    <source>
        <dbReference type="Proteomes" id="UP000324800"/>
    </source>
</evidence>
<feature type="domain" description="DUF4200" evidence="3">
    <location>
        <begin position="2"/>
        <end position="47"/>
    </location>
</feature>
<accession>A0A5J4RAF2</accession>
<sequence length="189" mass="21671">RSQRKQKEAEIKTKTAELHHLTLERDALAAGVERYKAYKDFLEQVEEKSSEASTIDEIMNRFTTLTRTYLSIREEIEQQRQQKDDIQDKHQEFVKDNHVIYMQLSSQMEQKQNELKDLRSVVEGDKSITSKVNPGSFIESEDPPQVDAALSFLICAAMDVDPVVLSPLYTVQFTTFSVCANAALRGRNI</sequence>
<feature type="non-terminal residue" evidence="4">
    <location>
        <position position="1"/>
    </location>
</feature>
<reference evidence="4 5" key="1">
    <citation type="submission" date="2019-03" db="EMBL/GenBank/DDBJ databases">
        <title>Single cell metagenomics reveals metabolic interactions within the superorganism composed of flagellate Streblomastix strix and complex community of Bacteroidetes bacteria on its surface.</title>
        <authorList>
            <person name="Treitli S.C."/>
            <person name="Kolisko M."/>
            <person name="Husnik F."/>
            <person name="Keeling P."/>
            <person name="Hampl V."/>
        </authorList>
    </citation>
    <scope>NUCLEOTIDE SEQUENCE [LARGE SCALE GENOMIC DNA]</scope>
    <source>
        <strain evidence="4">ST1C</strain>
    </source>
</reference>
<evidence type="ECO:0000313" key="4">
    <source>
        <dbReference type="EMBL" id="KAA6330649.1"/>
    </source>
</evidence>
<dbReference type="EMBL" id="SNRW01042794">
    <property type="protein sequence ID" value="KAA6330649.1"/>
    <property type="molecule type" value="Genomic_DNA"/>
</dbReference>
<dbReference type="GO" id="GO:0005856">
    <property type="term" value="C:cytoskeleton"/>
    <property type="evidence" value="ECO:0007669"/>
    <property type="project" value="UniProtKB-ARBA"/>
</dbReference>
<gene>
    <name evidence="4" type="ORF">EZS28_053475</name>
</gene>
<dbReference type="AlphaFoldDB" id="A0A5J4RAF2"/>
<name>A0A5J4RAF2_9EUKA</name>
<keyword evidence="1 2" id="KW-0175">Coiled coil</keyword>
<dbReference type="InterPro" id="IPR051147">
    <property type="entry name" value="CFAP_domain-containing"/>
</dbReference>
<dbReference type="PANTHER" id="PTHR21683">
    <property type="entry name" value="COILED-COIL DOMAIN-CONTAINING PROTEIN 42 LIKE-2-LIKE-RELATED"/>
    <property type="match status" value="1"/>
</dbReference>
<dbReference type="Pfam" id="PF13863">
    <property type="entry name" value="DUF4200"/>
    <property type="match status" value="1"/>
</dbReference>
<evidence type="ECO:0000259" key="3">
    <source>
        <dbReference type="Pfam" id="PF13863"/>
    </source>
</evidence>
<evidence type="ECO:0000256" key="1">
    <source>
        <dbReference type="ARBA" id="ARBA00023054"/>
    </source>
</evidence>
<evidence type="ECO:0000256" key="2">
    <source>
        <dbReference type="SAM" id="Coils"/>
    </source>
</evidence>
<comment type="caution">
    <text evidence="4">The sequence shown here is derived from an EMBL/GenBank/DDBJ whole genome shotgun (WGS) entry which is preliminary data.</text>
</comment>
<dbReference type="InterPro" id="IPR025252">
    <property type="entry name" value="DUF4200"/>
</dbReference>
<protein>
    <recommendedName>
        <fullName evidence="3">DUF4200 domain-containing protein</fullName>
    </recommendedName>
</protein>
<proteinExistence type="predicted"/>